<evidence type="ECO:0008006" key="3">
    <source>
        <dbReference type="Google" id="ProtNLM"/>
    </source>
</evidence>
<protein>
    <recommendedName>
        <fullName evidence="3">SprT-like domain-containing protein</fullName>
    </recommendedName>
</protein>
<proteinExistence type="predicted"/>
<dbReference type="AlphaFoldDB" id="A0A928TUF9"/>
<dbReference type="Proteomes" id="UP000710385">
    <property type="component" value="Unassembled WGS sequence"/>
</dbReference>
<accession>A0A928TUF9</accession>
<organism evidence="1 2">
    <name type="scientific">candidate division WWE3 bacterium</name>
    <dbReference type="NCBI Taxonomy" id="2053526"/>
    <lineage>
        <taxon>Bacteria</taxon>
        <taxon>Katanobacteria</taxon>
    </lineage>
</organism>
<gene>
    <name evidence="1" type="ORF">HS096_01705</name>
</gene>
<reference evidence="1" key="1">
    <citation type="submission" date="2020-05" db="EMBL/GenBank/DDBJ databases">
        <title>High-Quality Genomes of Partial-Nitritation/Anammox System by Hierarchical Clustering Based Hybrid Assembly.</title>
        <authorList>
            <person name="Liu L."/>
            <person name="Wang Y."/>
            <person name="Che Y."/>
            <person name="Chen Y."/>
            <person name="Xia Y."/>
            <person name="Luo R."/>
            <person name="Cheng S.H."/>
            <person name="Zheng C."/>
            <person name="Zhang T."/>
        </authorList>
    </citation>
    <scope>NUCLEOTIDE SEQUENCE</scope>
    <source>
        <strain evidence="1">H1_PAT1</strain>
    </source>
</reference>
<sequence length="133" mass="15484">MADIVDPRHEAYVEHLFQRICLLLGMPGFCLRPLRRRKRGAGAFRSFRYGYTVIGEQSITVDLYTPKTVKPRKFDAIIRVICHELAHHQEPPRRCVYGGRMMRMAHHPRFWKQYQKNVSACAGDDVLGIHFSS</sequence>
<dbReference type="EMBL" id="JABTTY010000001">
    <property type="protein sequence ID" value="MBE7525090.1"/>
    <property type="molecule type" value="Genomic_DNA"/>
</dbReference>
<comment type="caution">
    <text evidence="1">The sequence shown here is derived from an EMBL/GenBank/DDBJ whole genome shotgun (WGS) entry which is preliminary data.</text>
</comment>
<evidence type="ECO:0000313" key="2">
    <source>
        <dbReference type="Proteomes" id="UP000710385"/>
    </source>
</evidence>
<evidence type="ECO:0000313" key="1">
    <source>
        <dbReference type="EMBL" id="MBE7525090.1"/>
    </source>
</evidence>
<name>A0A928TUF9_UNCKA</name>